<organism evidence="2 3">
    <name type="scientific">Biomphalaria pfeifferi</name>
    <name type="common">Bloodfluke planorb</name>
    <name type="synonym">Freshwater snail</name>
    <dbReference type="NCBI Taxonomy" id="112525"/>
    <lineage>
        <taxon>Eukaryota</taxon>
        <taxon>Metazoa</taxon>
        <taxon>Spiralia</taxon>
        <taxon>Lophotrochozoa</taxon>
        <taxon>Mollusca</taxon>
        <taxon>Gastropoda</taxon>
        <taxon>Heterobranchia</taxon>
        <taxon>Euthyneura</taxon>
        <taxon>Panpulmonata</taxon>
        <taxon>Hygrophila</taxon>
        <taxon>Lymnaeoidea</taxon>
        <taxon>Planorbidae</taxon>
        <taxon>Biomphalaria</taxon>
    </lineage>
</organism>
<protein>
    <submittedName>
        <fullName evidence="2">Cartilage matrix protein</fullName>
    </submittedName>
</protein>
<dbReference type="PANTHER" id="PTHR24020">
    <property type="entry name" value="COLLAGEN ALPHA"/>
    <property type="match status" value="1"/>
</dbReference>
<comment type="caution">
    <text evidence="2">The sequence shown here is derived from an EMBL/GenBank/DDBJ whole genome shotgun (WGS) entry which is preliminary data.</text>
</comment>
<dbReference type="AlphaFoldDB" id="A0AAD8BHV5"/>
<dbReference type="InterPro" id="IPR050525">
    <property type="entry name" value="ECM_Assembly_Org"/>
</dbReference>
<dbReference type="PRINTS" id="PR00453">
    <property type="entry name" value="VWFADOMAIN"/>
</dbReference>
<evidence type="ECO:0000313" key="3">
    <source>
        <dbReference type="Proteomes" id="UP001233172"/>
    </source>
</evidence>
<dbReference type="PANTHER" id="PTHR24020:SF20">
    <property type="entry name" value="PH DOMAIN-CONTAINING PROTEIN"/>
    <property type="match status" value="1"/>
</dbReference>
<proteinExistence type="predicted"/>
<dbReference type="Gene3D" id="3.40.50.410">
    <property type="entry name" value="von Willebrand factor, type A domain"/>
    <property type="match status" value="2"/>
</dbReference>
<feature type="domain" description="VWFA" evidence="1">
    <location>
        <begin position="76"/>
        <end position="249"/>
    </location>
</feature>
<accession>A0AAD8BHV5</accession>
<name>A0AAD8BHV5_BIOPF</name>
<sequence>MANTRFCVGDLGLLDLVVIKAICYFECDFSFGEFRGHQSVSKMFLILVAALALVIPSVVEGSCEDDLVDCKKGPLDIAFVVDSSSSIWQMNFTKALWFVEDFVERFEIGPQNVRVSFVTYGDKVNEDLAFDFDTYTNKKALKNVISNTEYRGGSRTETGAAIAYMLDRQIPKARQGVRKVAIVLTDGNSQDGDRTKSEAARAVSSGLEVFAIGVGRDISEQELRNIASDSKHVFNVASYTSLPDIVARLLFETCNIRPEPDCQYDPVDISFVIDSSVSIGEDNFTLGLEFIKEFVDDFQINPSSARVASVMFGDRVYSESAIPFDRYTNKKDLQDAILRLEWKHGARTETGLGIDYMVKNFLPNVRPNIANLAIVITDGQSQSKPKTAAAAANAKSKGFTMIAVGVGYDGTTIDIGELQTIADRPDFVLIANDYSKLNLIKDKLIKTACLGIAISATAKQAPFYAQKNKPRN</sequence>
<gene>
    <name evidence="2" type="ORF">Bpfe_015504</name>
</gene>
<dbReference type="SUPFAM" id="SSF53300">
    <property type="entry name" value="vWA-like"/>
    <property type="match status" value="2"/>
</dbReference>
<reference evidence="2" key="2">
    <citation type="submission" date="2023-04" db="EMBL/GenBank/DDBJ databases">
        <authorList>
            <person name="Bu L."/>
            <person name="Lu L."/>
            <person name="Laidemitt M.R."/>
            <person name="Zhang S.M."/>
            <person name="Mutuku M."/>
            <person name="Mkoji G."/>
            <person name="Steinauer M."/>
            <person name="Loker E.S."/>
        </authorList>
    </citation>
    <scope>NUCLEOTIDE SEQUENCE</scope>
    <source>
        <strain evidence="2">KasaAsao</strain>
        <tissue evidence="2">Whole Snail</tissue>
    </source>
</reference>
<dbReference type="PROSITE" id="PS50234">
    <property type="entry name" value="VWFA"/>
    <property type="match status" value="2"/>
</dbReference>
<dbReference type="Proteomes" id="UP001233172">
    <property type="component" value="Unassembled WGS sequence"/>
</dbReference>
<dbReference type="Pfam" id="PF00092">
    <property type="entry name" value="VWA"/>
    <property type="match status" value="2"/>
</dbReference>
<dbReference type="CDD" id="cd01450">
    <property type="entry name" value="vWFA_subfamily_ECM"/>
    <property type="match status" value="2"/>
</dbReference>
<evidence type="ECO:0000259" key="1">
    <source>
        <dbReference type="PROSITE" id="PS50234"/>
    </source>
</evidence>
<dbReference type="InterPro" id="IPR002035">
    <property type="entry name" value="VWF_A"/>
</dbReference>
<feature type="domain" description="VWFA" evidence="1">
    <location>
        <begin position="268"/>
        <end position="444"/>
    </location>
</feature>
<dbReference type="SMART" id="SM00327">
    <property type="entry name" value="VWA"/>
    <property type="match status" value="2"/>
</dbReference>
<dbReference type="InterPro" id="IPR036465">
    <property type="entry name" value="vWFA_dom_sf"/>
</dbReference>
<keyword evidence="3" id="KW-1185">Reference proteome</keyword>
<reference evidence="2" key="1">
    <citation type="journal article" date="2023" name="PLoS Negl. Trop. Dis.">
        <title>A genome sequence for Biomphalaria pfeifferi, the major vector snail for the human-infecting parasite Schistosoma mansoni.</title>
        <authorList>
            <person name="Bu L."/>
            <person name="Lu L."/>
            <person name="Laidemitt M.R."/>
            <person name="Zhang S.M."/>
            <person name="Mutuku M."/>
            <person name="Mkoji G."/>
            <person name="Steinauer M."/>
            <person name="Loker E.S."/>
        </authorList>
    </citation>
    <scope>NUCLEOTIDE SEQUENCE</scope>
    <source>
        <strain evidence="2">KasaAsao</strain>
    </source>
</reference>
<dbReference type="EMBL" id="JASAOG010000073">
    <property type="protein sequence ID" value="KAK0054928.1"/>
    <property type="molecule type" value="Genomic_DNA"/>
</dbReference>
<evidence type="ECO:0000313" key="2">
    <source>
        <dbReference type="EMBL" id="KAK0054928.1"/>
    </source>
</evidence>